<evidence type="ECO:0000256" key="4">
    <source>
        <dbReference type="ARBA" id="ARBA00022801"/>
    </source>
</evidence>
<comment type="caution">
    <text evidence="7">The sequence shown here is derived from an EMBL/GenBank/DDBJ whole genome shotgun (WGS) entry which is preliminary data.</text>
</comment>
<dbReference type="EC" id="3.1.1.85" evidence="5"/>
<evidence type="ECO:0000259" key="6">
    <source>
        <dbReference type="SMART" id="SM00824"/>
    </source>
</evidence>
<sequence length="269" mass="29165">MTESHNSSAVFSRTTGAGKDLVFLHGWGMNSGAFSHFAPYLTDDWRVTLIDLPGFGHSSHTHPLPYHVASIADTIGPLLPDDCVVVGWSLGGLVAQQLALALPKQVSAVITIASTPKFVAAPGWPGIAPEVLAQFERQLETSYRKTLDRFLAIQAMGSETARQDIKAIRSQITAHPDPSPQALEEGLKLLSTEDLRNVIGRINQPTLRIYGRLDSLVPTSAVDMVCELHPQSDTVVMPHAAHAPFISHPQQTADIIRQFLSVTAQRKAS</sequence>
<accession>A0ABT2VJU7</accession>
<name>A0ABT2VJU7_9ALTE</name>
<dbReference type="InterPro" id="IPR010076">
    <property type="entry name" value="BioH"/>
</dbReference>
<dbReference type="PANTHER" id="PTHR43798">
    <property type="entry name" value="MONOACYLGLYCEROL LIPASE"/>
    <property type="match status" value="1"/>
</dbReference>
<dbReference type="Proteomes" id="UP001209257">
    <property type="component" value="Unassembled WGS sequence"/>
</dbReference>
<keyword evidence="3 5" id="KW-0093">Biotin biosynthesis</keyword>
<dbReference type="SUPFAM" id="SSF53474">
    <property type="entry name" value="alpha/beta-Hydrolases"/>
    <property type="match status" value="1"/>
</dbReference>
<feature type="binding site" evidence="5">
    <location>
        <begin position="89"/>
        <end position="90"/>
    </location>
    <ligand>
        <name>substrate</name>
    </ligand>
</feature>
<comment type="subunit">
    <text evidence="5">Monomer.</text>
</comment>
<feature type="active site" evidence="5">
    <location>
        <position position="242"/>
    </location>
</feature>
<protein>
    <recommendedName>
        <fullName evidence="5">Pimeloyl-[acyl-carrier protein] methyl ester esterase</fullName>
        <ecNumber evidence="5">3.1.1.85</ecNumber>
    </recommendedName>
    <alternativeName>
        <fullName evidence="5">Biotin synthesis protein BioH</fullName>
    </alternativeName>
    <alternativeName>
        <fullName evidence="5">Carboxylesterase BioH</fullName>
    </alternativeName>
</protein>
<feature type="domain" description="Thioesterase TesA-like" evidence="6">
    <location>
        <begin position="22"/>
        <end position="199"/>
    </location>
</feature>
<comment type="subcellular location">
    <subcellularLocation>
        <location evidence="5">Cytoplasm</location>
    </subcellularLocation>
</comment>
<keyword evidence="8" id="KW-1185">Reference proteome</keyword>
<dbReference type="InterPro" id="IPR029058">
    <property type="entry name" value="AB_hydrolase_fold"/>
</dbReference>
<dbReference type="GO" id="GO:0090499">
    <property type="term" value="F:pimelyl-[acyl-carrier protein] methyl ester esterase activity"/>
    <property type="evidence" value="ECO:0007669"/>
    <property type="project" value="UniProtKB-EC"/>
</dbReference>
<keyword evidence="1 5" id="KW-0719">Serine esterase</keyword>
<proteinExistence type="inferred from homology"/>
<dbReference type="Gene3D" id="3.40.50.1820">
    <property type="entry name" value="alpha/beta hydrolase"/>
    <property type="match status" value="1"/>
</dbReference>
<dbReference type="PANTHER" id="PTHR43798:SF31">
    <property type="entry name" value="AB HYDROLASE SUPERFAMILY PROTEIN YCLE"/>
    <property type="match status" value="1"/>
</dbReference>
<reference evidence="8" key="1">
    <citation type="submission" date="2023-07" db="EMBL/GenBank/DDBJ databases">
        <title>Study on multiphase classification of strain Alteromonas salexigens isolated from the Yellow Sea.</title>
        <authorList>
            <person name="Sun L."/>
        </authorList>
    </citation>
    <scope>NUCLEOTIDE SEQUENCE [LARGE SCALE GENOMIC DNA]</scope>
    <source>
        <strain evidence="8">ASW11-19</strain>
    </source>
</reference>
<organism evidence="7 8">
    <name type="scientific">Alteromonas salexigens</name>
    <dbReference type="NCBI Taxonomy" id="2982530"/>
    <lineage>
        <taxon>Bacteria</taxon>
        <taxon>Pseudomonadati</taxon>
        <taxon>Pseudomonadota</taxon>
        <taxon>Gammaproteobacteria</taxon>
        <taxon>Alteromonadales</taxon>
        <taxon>Alteromonadaceae</taxon>
        <taxon>Alteromonas/Salinimonas group</taxon>
        <taxon>Alteromonas</taxon>
    </lineage>
</organism>
<feature type="active site" evidence="5">
    <location>
        <position position="214"/>
    </location>
</feature>
<dbReference type="HAMAP" id="MF_01260">
    <property type="entry name" value="Carboxylester"/>
    <property type="match status" value="1"/>
</dbReference>
<feature type="binding site" evidence="5">
    <location>
        <begin position="150"/>
        <end position="154"/>
    </location>
    <ligand>
        <name>substrate</name>
    </ligand>
</feature>
<feature type="active site" description="Nucleophile" evidence="5">
    <location>
        <position position="89"/>
    </location>
</feature>
<feature type="binding site" evidence="5">
    <location>
        <position position="27"/>
    </location>
    <ligand>
        <name>substrate</name>
    </ligand>
</feature>
<evidence type="ECO:0000256" key="3">
    <source>
        <dbReference type="ARBA" id="ARBA00022756"/>
    </source>
</evidence>
<gene>
    <name evidence="5 7" type="primary">bioH</name>
    <name evidence="7" type="ORF">OCL06_02840</name>
</gene>
<keyword evidence="2 5" id="KW-0963">Cytoplasm</keyword>
<dbReference type="SMART" id="SM00824">
    <property type="entry name" value="PKS_TE"/>
    <property type="match status" value="1"/>
</dbReference>
<comment type="pathway">
    <text evidence="5">Cofactor biosynthesis; biotin biosynthesis.</text>
</comment>
<evidence type="ECO:0000256" key="1">
    <source>
        <dbReference type="ARBA" id="ARBA00022487"/>
    </source>
</evidence>
<evidence type="ECO:0000256" key="5">
    <source>
        <dbReference type="HAMAP-Rule" id="MF_01260"/>
    </source>
</evidence>
<dbReference type="NCBIfam" id="TIGR01738">
    <property type="entry name" value="bioH"/>
    <property type="match status" value="1"/>
</dbReference>
<keyword evidence="4 5" id="KW-0378">Hydrolase</keyword>
<dbReference type="Pfam" id="PF00561">
    <property type="entry name" value="Abhydrolase_1"/>
    <property type="match status" value="1"/>
</dbReference>
<evidence type="ECO:0000313" key="7">
    <source>
        <dbReference type="EMBL" id="MCU7553533.1"/>
    </source>
</evidence>
<feature type="binding site" evidence="5">
    <location>
        <position position="242"/>
    </location>
    <ligand>
        <name>substrate</name>
    </ligand>
</feature>
<dbReference type="InterPro" id="IPR000073">
    <property type="entry name" value="AB_hydrolase_1"/>
</dbReference>
<comment type="similarity">
    <text evidence="5">Belongs to the AB hydrolase superfamily. Carboxylesterase BioH family.</text>
</comment>
<dbReference type="EMBL" id="JAOTJC010000004">
    <property type="protein sequence ID" value="MCU7553533.1"/>
    <property type="molecule type" value="Genomic_DNA"/>
</dbReference>
<dbReference type="InterPro" id="IPR050266">
    <property type="entry name" value="AB_hydrolase_sf"/>
</dbReference>
<evidence type="ECO:0000256" key="2">
    <source>
        <dbReference type="ARBA" id="ARBA00022490"/>
    </source>
</evidence>
<dbReference type="RefSeq" id="WP_262992220.1">
    <property type="nucleotide sequence ID" value="NZ_JAOTJC010000004.1"/>
</dbReference>
<comment type="catalytic activity">
    <reaction evidence="5">
        <text>6-carboxyhexanoyl-[ACP] methyl ester + H2O = 6-carboxyhexanoyl-[ACP] + methanol + H(+)</text>
        <dbReference type="Rhea" id="RHEA:42700"/>
        <dbReference type="Rhea" id="RHEA-COMP:9955"/>
        <dbReference type="Rhea" id="RHEA-COMP:10186"/>
        <dbReference type="ChEBI" id="CHEBI:15377"/>
        <dbReference type="ChEBI" id="CHEBI:15378"/>
        <dbReference type="ChEBI" id="CHEBI:17790"/>
        <dbReference type="ChEBI" id="CHEBI:78846"/>
        <dbReference type="ChEBI" id="CHEBI:82735"/>
        <dbReference type="EC" id="3.1.1.85"/>
    </reaction>
</comment>
<dbReference type="PRINTS" id="PR00111">
    <property type="entry name" value="ABHYDROLASE"/>
</dbReference>
<comment type="function">
    <text evidence="5">The physiological role of BioH is to remove the methyl group introduced by BioC when the pimeloyl moiety is complete. It allows to synthesize pimeloyl-ACP via the fatty acid synthetic pathway through the hydrolysis of the ester bonds of pimeloyl-ACP esters.</text>
</comment>
<evidence type="ECO:0000313" key="8">
    <source>
        <dbReference type="Proteomes" id="UP001209257"/>
    </source>
</evidence>
<dbReference type="InterPro" id="IPR020802">
    <property type="entry name" value="TesA-like"/>
</dbReference>